<keyword evidence="1" id="KW-0472">Membrane</keyword>
<protein>
    <submittedName>
        <fullName evidence="2">Uncharacterized protein</fullName>
    </submittedName>
</protein>
<evidence type="ECO:0000313" key="2">
    <source>
        <dbReference type="EMBL" id="MBO1517434.1"/>
    </source>
</evidence>
<keyword evidence="3" id="KW-1185">Reference proteome</keyword>
<organism evidence="2 3">
    <name type="scientific">Psychrobacter halodurans</name>
    <dbReference type="NCBI Taxonomy" id="2818439"/>
    <lineage>
        <taxon>Bacteria</taxon>
        <taxon>Pseudomonadati</taxon>
        <taxon>Pseudomonadota</taxon>
        <taxon>Gammaproteobacteria</taxon>
        <taxon>Moraxellales</taxon>
        <taxon>Moraxellaceae</taxon>
        <taxon>Psychrobacter</taxon>
    </lineage>
</organism>
<dbReference type="EMBL" id="JAGBKN010000018">
    <property type="protein sequence ID" value="MBO1517434.1"/>
    <property type="molecule type" value="Genomic_DNA"/>
</dbReference>
<evidence type="ECO:0000256" key="1">
    <source>
        <dbReference type="SAM" id="Phobius"/>
    </source>
</evidence>
<name>A0AAW4IQ27_9GAMM</name>
<feature type="transmembrane region" description="Helical" evidence="1">
    <location>
        <begin position="6"/>
        <end position="26"/>
    </location>
</feature>
<reference evidence="2 3" key="1">
    <citation type="submission" date="2021-03" db="EMBL/GenBank/DDBJ databases">
        <authorList>
            <person name="Shang D.-D."/>
            <person name="Du Z.-J."/>
            <person name="Chen G.-J."/>
        </authorList>
    </citation>
    <scope>NUCLEOTIDE SEQUENCE [LARGE SCALE GENOMIC DNA]</scope>
    <source>
        <strain evidence="2 3">F2608</strain>
    </source>
</reference>
<keyword evidence="1" id="KW-0812">Transmembrane</keyword>
<proteinExistence type="predicted"/>
<dbReference type="AlphaFoldDB" id="A0AAW4IQ27"/>
<sequence length="50" mass="5854">MSSEYMGLQLCLSIIELGLYNGWFFIQLATYRLGDAGWSHIWLWQALSNR</sequence>
<keyword evidence="1" id="KW-1133">Transmembrane helix</keyword>
<dbReference type="RefSeq" id="WP_207969900.1">
    <property type="nucleotide sequence ID" value="NZ_JAGBKN010000018.1"/>
</dbReference>
<accession>A0AAW4IQ27</accession>
<gene>
    <name evidence="2" type="ORF">J3491_08815</name>
</gene>
<comment type="caution">
    <text evidence="2">The sequence shown here is derived from an EMBL/GenBank/DDBJ whole genome shotgun (WGS) entry which is preliminary data.</text>
</comment>
<evidence type="ECO:0000313" key="3">
    <source>
        <dbReference type="Proteomes" id="UP000664161"/>
    </source>
</evidence>
<dbReference type="Proteomes" id="UP000664161">
    <property type="component" value="Unassembled WGS sequence"/>
</dbReference>